<comment type="caution">
    <text evidence="1">The sequence shown here is derived from an EMBL/GenBank/DDBJ whole genome shotgun (WGS) entry which is preliminary data.</text>
</comment>
<organism evidence="1 2">
    <name type="scientific">Meripilus lineatus</name>
    <dbReference type="NCBI Taxonomy" id="2056292"/>
    <lineage>
        <taxon>Eukaryota</taxon>
        <taxon>Fungi</taxon>
        <taxon>Dikarya</taxon>
        <taxon>Basidiomycota</taxon>
        <taxon>Agaricomycotina</taxon>
        <taxon>Agaricomycetes</taxon>
        <taxon>Polyporales</taxon>
        <taxon>Meripilaceae</taxon>
        <taxon>Meripilus</taxon>
    </lineage>
</organism>
<name>A0AAD5YIZ3_9APHY</name>
<proteinExistence type="predicted"/>
<dbReference type="AlphaFoldDB" id="A0AAD5YIZ3"/>
<dbReference type="Proteomes" id="UP001212997">
    <property type="component" value="Unassembled WGS sequence"/>
</dbReference>
<reference evidence="1" key="1">
    <citation type="submission" date="2022-07" db="EMBL/GenBank/DDBJ databases">
        <title>Genome Sequence of Physisporinus lineatus.</title>
        <authorList>
            <person name="Buettner E."/>
        </authorList>
    </citation>
    <scope>NUCLEOTIDE SEQUENCE</scope>
    <source>
        <strain evidence="1">VT162</strain>
    </source>
</reference>
<evidence type="ECO:0000313" key="2">
    <source>
        <dbReference type="Proteomes" id="UP001212997"/>
    </source>
</evidence>
<evidence type="ECO:0000313" key="1">
    <source>
        <dbReference type="EMBL" id="KAJ3491315.1"/>
    </source>
</evidence>
<accession>A0AAD5YIZ3</accession>
<protein>
    <submittedName>
        <fullName evidence="1">Uncharacterized protein</fullName>
    </submittedName>
</protein>
<gene>
    <name evidence="1" type="ORF">NLI96_g812</name>
</gene>
<keyword evidence="2" id="KW-1185">Reference proteome</keyword>
<dbReference type="EMBL" id="JANAWD010000014">
    <property type="protein sequence ID" value="KAJ3491315.1"/>
    <property type="molecule type" value="Genomic_DNA"/>
</dbReference>
<sequence>MTFKTPPVPQVSGFEVIPGSPTTVREERYIPKLLSSEDEAQILLEVGAWELAYHGDDLPKGWSVRIHPEGNRYFVFCLGHGRNMITHANLLDLRLKESIESVRELVFSKFSKKDLPANIDIVFDNIAEPDGVPTWVYYAACWDRRVIFWPESVDSDYLTEGSRNTYSLGLASEWQFWIHVEICPCHRMLPDGSIAELKRSLQHLIVGELLCHYFKIWVLHVTLFFVRLGYIFEGLENVWRFEWFGVA</sequence>